<dbReference type="Proteomes" id="UP001558613">
    <property type="component" value="Unassembled WGS sequence"/>
</dbReference>
<name>A0ABR3MJP8_9TELE</name>
<reference evidence="1 2" key="1">
    <citation type="submission" date="2023-09" db="EMBL/GenBank/DDBJ databases">
        <authorList>
            <person name="Wang M."/>
        </authorList>
    </citation>
    <scope>NUCLEOTIDE SEQUENCE [LARGE SCALE GENOMIC DNA]</scope>
    <source>
        <strain evidence="1">GT-2023</strain>
        <tissue evidence="1">Liver</tissue>
    </source>
</reference>
<organism evidence="1 2">
    <name type="scientific">Cirrhinus molitorella</name>
    <name type="common">mud carp</name>
    <dbReference type="NCBI Taxonomy" id="172907"/>
    <lineage>
        <taxon>Eukaryota</taxon>
        <taxon>Metazoa</taxon>
        <taxon>Chordata</taxon>
        <taxon>Craniata</taxon>
        <taxon>Vertebrata</taxon>
        <taxon>Euteleostomi</taxon>
        <taxon>Actinopterygii</taxon>
        <taxon>Neopterygii</taxon>
        <taxon>Teleostei</taxon>
        <taxon>Ostariophysi</taxon>
        <taxon>Cypriniformes</taxon>
        <taxon>Cyprinidae</taxon>
        <taxon>Labeoninae</taxon>
        <taxon>Labeonini</taxon>
        <taxon>Cirrhinus</taxon>
    </lineage>
</organism>
<sequence>MWCSVGQALDGSKPISSVCCREEDLSNIKLWREVNSSHGALLLLSMCFPYASLPLIRVVLICIKCVSVGQCSHAECACSRHSDGKRVHAQSSATESREEATILQQQCAWEGKKEGV</sequence>
<accession>A0ABR3MJP8</accession>
<keyword evidence="2" id="KW-1185">Reference proteome</keyword>
<proteinExistence type="predicted"/>
<evidence type="ECO:0000313" key="1">
    <source>
        <dbReference type="EMBL" id="KAL1265245.1"/>
    </source>
</evidence>
<evidence type="ECO:0000313" key="2">
    <source>
        <dbReference type="Proteomes" id="UP001558613"/>
    </source>
</evidence>
<protein>
    <submittedName>
        <fullName evidence="1">Uncharacterized protein</fullName>
    </submittedName>
</protein>
<dbReference type="EMBL" id="JAYMGO010000011">
    <property type="protein sequence ID" value="KAL1265245.1"/>
    <property type="molecule type" value="Genomic_DNA"/>
</dbReference>
<comment type="caution">
    <text evidence="1">The sequence shown here is derived from an EMBL/GenBank/DDBJ whole genome shotgun (WGS) entry which is preliminary data.</text>
</comment>
<gene>
    <name evidence="1" type="ORF">QQF64_003272</name>
</gene>